<feature type="region of interest" description="Disordered" evidence="1">
    <location>
        <begin position="381"/>
        <end position="401"/>
    </location>
</feature>
<feature type="transmembrane region" description="Helical" evidence="2">
    <location>
        <begin position="505"/>
        <end position="523"/>
    </location>
</feature>
<proteinExistence type="predicted"/>
<reference evidence="3" key="2">
    <citation type="journal article" date="2015" name="Data Brief">
        <title>Shoot transcriptome of the giant reed, Arundo donax.</title>
        <authorList>
            <person name="Barrero R.A."/>
            <person name="Guerrero F.D."/>
            <person name="Moolhuijzen P."/>
            <person name="Goolsby J.A."/>
            <person name="Tidwell J."/>
            <person name="Bellgard S.E."/>
            <person name="Bellgard M.I."/>
        </authorList>
    </citation>
    <scope>NUCLEOTIDE SEQUENCE</scope>
    <source>
        <tissue evidence="3">Shoot tissue taken approximately 20 cm above the soil surface</tissue>
    </source>
</reference>
<accession>A0A0A9E402</accession>
<dbReference type="EMBL" id="GBRH01202391">
    <property type="protein sequence ID" value="JAD95504.1"/>
    <property type="molecule type" value="Transcribed_RNA"/>
</dbReference>
<evidence type="ECO:0000313" key="3">
    <source>
        <dbReference type="EMBL" id="JAD95504.1"/>
    </source>
</evidence>
<feature type="region of interest" description="Disordered" evidence="1">
    <location>
        <begin position="169"/>
        <end position="202"/>
    </location>
</feature>
<name>A0A0A9E402_ARUDO</name>
<keyword evidence="2" id="KW-0472">Membrane</keyword>
<keyword evidence="2" id="KW-0812">Transmembrane</keyword>
<evidence type="ECO:0000256" key="1">
    <source>
        <dbReference type="SAM" id="MobiDB-lite"/>
    </source>
</evidence>
<dbReference type="AlphaFoldDB" id="A0A0A9E402"/>
<keyword evidence="2" id="KW-1133">Transmembrane helix</keyword>
<organism evidence="3">
    <name type="scientific">Arundo donax</name>
    <name type="common">Giant reed</name>
    <name type="synonym">Donax arundinaceus</name>
    <dbReference type="NCBI Taxonomy" id="35708"/>
    <lineage>
        <taxon>Eukaryota</taxon>
        <taxon>Viridiplantae</taxon>
        <taxon>Streptophyta</taxon>
        <taxon>Embryophyta</taxon>
        <taxon>Tracheophyta</taxon>
        <taxon>Spermatophyta</taxon>
        <taxon>Magnoliopsida</taxon>
        <taxon>Liliopsida</taxon>
        <taxon>Poales</taxon>
        <taxon>Poaceae</taxon>
        <taxon>PACMAD clade</taxon>
        <taxon>Arundinoideae</taxon>
        <taxon>Arundineae</taxon>
        <taxon>Arundo</taxon>
    </lineage>
</organism>
<feature type="region of interest" description="Disordered" evidence="1">
    <location>
        <begin position="31"/>
        <end position="55"/>
    </location>
</feature>
<sequence length="533" mass="57486">MHEYRTAEPQLQQGQNGSFVLYRLFNKHEEEASTPPGFNSEDADSPSTSSPGNPQHVPVIIAPVVKAENSIQPASGKMTHLLATVDNNEPTTAAQGDDPLLDVLAQLPDLQPEQKYDGFPIIASPMRPYTDHPFVGNVGGQDLSAYINSIIAHQDLEDLLLSPALAKTDEHPTERAEPNPTALFMSSNSSNNKRPESNWAKSDSDDVLLIQGSDGTGAARCSSTTKILQLDTGGANHDTGAQSNLACSASAQVSHLYNQYQLQSESIPEMEPPNTGALCSAGSSNPYPQHLFNSMVEPSRSDMINSDAFNALKGWAEEPTTQHFTVSEFMDQQQGTAARRIRLVHSIQRASVTEPVLTSHLESEDEAGSYCSTGSESVLTSHLESEDEAGPYCSTGSSSANHNKDYANVISKAMAGEAMHIHGGELIPTQVVSSVDVTGKLQDFPFDEEGISPHGKLPHGGDLRQRLKQEHTKTSQNVHEGLHHSDHVPVAPSLRRRQPAPIGSVVRLLCLALMVILVFVGLWKSSLCKSLNG</sequence>
<reference evidence="3" key="1">
    <citation type="submission" date="2014-09" db="EMBL/GenBank/DDBJ databases">
        <authorList>
            <person name="Magalhaes I.L.F."/>
            <person name="Oliveira U."/>
            <person name="Santos F.R."/>
            <person name="Vidigal T.H.D.A."/>
            <person name="Brescovit A.D."/>
            <person name="Santos A.J."/>
        </authorList>
    </citation>
    <scope>NUCLEOTIDE SEQUENCE</scope>
    <source>
        <tissue evidence="3">Shoot tissue taken approximately 20 cm above the soil surface</tissue>
    </source>
</reference>
<evidence type="ECO:0000256" key="2">
    <source>
        <dbReference type="SAM" id="Phobius"/>
    </source>
</evidence>
<protein>
    <submittedName>
        <fullName evidence="3">Uncharacterized protein</fullName>
    </submittedName>
</protein>